<gene>
    <name evidence="1" type="ORF">GCM10017783_12690</name>
</gene>
<organism evidence="1 2">
    <name type="scientific">Deinococcus piscis</name>
    <dbReference type="NCBI Taxonomy" id="394230"/>
    <lineage>
        <taxon>Bacteria</taxon>
        <taxon>Thermotogati</taxon>
        <taxon>Deinococcota</taxon>
        <taxon>Deinococci</taxon>
        <taxon>Deinococcales</taxon>
        <taxon>Deinococcaceae</taxon>
        <taxon>Deinococcus</taxon>
    </lineage>
</organism>
<keyword evidence="2" id="KW-1185">Reference proteome</keyword>
<dbReference type="EMBL" id="BNAL01000013">
    <property type="protein sequence ID" value="GHG01938.1"/>
    <property type="molecule type" value="Genomic_DNA"/>
</dbReference>
<name>A0ABQ3K4J6_9DEIO</name>
<protein>
    <submittedName>
        <fullName evidence="1">Uncharacterized protein</fullName>
    </submittedName>
</protein>
<dbReference type="Proteomes" id="UP000632154">
    <property type="component" value="Unassembled WGS sequence"/>
</dbReference>
<reference evidence="2" key="1">
    <citation type="journal article" date="2019" name="Int. J. Syst. Evol. Microbiol.">
        <title>The Global Catalogue of Microorganisms (GCM) 10K type strain sequencing project: providing services to taxonomists for standard genome sequencing and annotation.</title>
        <authorList>
            <consortium name="The Broad Institute Genomics Platform"/>
            <consortium name="The Broad Institute Genome Sequencing Center for Infectious Disease"/>
            <person name="Wu L."/>
            <person name="Ma J."/>
        </authorList>
    </citation>
    <scope>NUCLEOTIDE SEQUENCE [LARGE SCALE GENOMIC DNA]</scope>
    <source>
        <strain evidence="2">CGMCC 1.18439</strain>
    </source>
</reference>
<sequence>MLSGMQHISNWTDLYGAVHASFEGRSGGHRWLVALPAEAAEHALDTALAALGQLDGKGRADLVVFSDPAAVSAAAHELNVRGVLVLESAADTQWAGLPLRVSAAADTQAALERWLDEVPHGR</sequence>
<evidence type="ECO:0000313" key="1">
    <source>
        <dbReference type="EMBL" id="GHG01938.1"/>
    </source>
</evidence>
<evidence type="ECO:0000313" key="2">
    <source>
        <dbReference type="Proteomes" id="UP000632154"/>
    </source>
</evidence>
<accession>A0ABQ3K4J6</accession>
<comment type="caution">
    <text evidence="1">The sequence shown here is derived from an EMBL/GenBank/DDBJ whole genome shotgun (WGS) entry which is preliminary data.</text>
</comment>
<proteinExistence type="predicted"/>